<gene>
    <name evidence="2" type="ORF">WN50_25245</name>
</gene>
<proteinExistence type="predicted"/>
<evidence type="ECO:0000256" key="1">
    <source>
        <dbReference type="SAM" id="MobiDB-lite"/>
    </source>
</evidence>
<protein>
    <submittedName>
        <fullName evidence="2">Uncharacterized protein</fullName>
    </submittedName>
</protein>
<dbReference type="OrthoDB" id="516277at2"/>
<reference evidence="2 3" key="1">
    <citation type="submission" date="2015-06" db="EMBL/GenBank/DDBJ databases">
        <title>Draft genome assembly of filamentous brackish cyanobacterium Limnoraphis robusta strain CS-951.</title>
        <authorList>
            <person name="Willis A."/>
            <person name="Parks M."/>
            <person name="Burford M.A."/>
        </authorList>
    </citation>
    <scope>NUCLEOTIDE SEQUENCE [LARGE SCALE GENOMIC DNA]</scope>
    <source>
        <strain evidence="2 3">CS-951</strain>
    </source>
</reference>
<comment type="caution">
    <text evidence="2">The sequence shown here is derived from an EMBL/GenBank/DDBJ whole genome shotgun (WGS) entry which is preliminary data.</text>
</comment>
<accession>A0A0F5Y9K9</accession>
<dbReference type="RefSeq" id="WP_046281367.1">
    <property type="nucleotide sequence ID" value="NZ_LATL02000323.1"/>
</dbReference>
<name>A0A0F5Y9K9_9CYAN</name>
<evidence type="ECO:0000313" key="2">
    <source>
        <dbReference type="EMBL" id="KKD35473.1"/>
    </source>
</evidence>
<sequence length="76" mass="8459">MQSRWEKPSEASSSNSHGFKLPSDLLLSVTTSPFILLLIGSKVVSDTILEMSRSSEAVFQGDRLPVLNFPHQTRQQ</sequence>
<feature type="region of interest" description="Disordered" evidence="1">
    <location>
        <begin position="1"/>
        <end position="21"/>
    </location>
</feature>
<dbReference type="Proteomes" id="UP000033607">
    <property type="component" value="Unassembled WGS sequence"/>
</dbReference>
<dbReference type="EMBL" id="LATL02000323">
    <property type="protein sequence ID" value="KKD35473.1"/>
    <property type="molecule type" value="Genomic_DNA"/>
</dbReference>
<evidence type="ECO:0000313" key="3">
    <source>
        <dbReference type="Proteomes" id="UP000033607"/>
    </source>
</evidence>
<organism evidence="2 3">
    <name type="scientific">Limnoraphis robusta CS-951</name>
    <dbReference type="NCBI Taxonomy" id="1637645"/>
    <lineage>
        <taxon>Bacteria</taxon>
        <taxon>Bacillati</taxon>
        <taxon>Cyanobacteriota</taxon>
        <taxon>Cyanophyceae</taxon>
        <taxon>Oscillatoriophycideae</taxon>
        <taxon>Oscillatoriales</taxon>
        <taxon>Sirenicapillariaceae</taxon>
        <taxon>Limnoraphis</taxon>
    </lineage>
</organism>
<dbReference type="AlphaFoldDB" id="A0A0F5Y9K9"/>